<accession>A0AAC9J6W6</accession>
<evidence type="ECO:0000256" key="3">
    <source>
        <dbReference type="ARBA" id="ARBA00022969"/>
    </source>
</evidence>
<reference evidence="5 7" key="1">
    <citation type="submission" date="2016-11" db="EMBL/GenBank/DDBJ databases">
        <title>Complete genome sequencing of Virgibacillus halodenitrificans PDB-F2.</title>
        <authorList>
            <person name="Sun Z."/>
            <person name="Zhou Y."/>
            <person name="Li H."/>
        </authorList>
    </citation>
    <scope>NUCLEOTIDE SEQUENCE [LARGE SCALE GENOMIC DNA]</scope>
    <source>
        <strain evidence="5 7">PDB-F2</strain>
    </source>
</reference>
<protein>
    <recommendedName>
        <fullName evidence="4">Small, acid-soluble spore protein H</fullName>
        <shortName evidence="4">SASP H</shortName>
    </recommendedName>
</protein>
<dbReference type="KEGG" id="vhl:BME96_18095"/>
<dbReference type="Proteomes" id="UP000621631">
    <property type="component" value="Unassembled WGS sequence"/>
</dbReference>
<keyword evidence="3 4" id="KW-0749">Sporulation</keyword>
<dbReference type="Proteomes" id="UP000182945">
    <property type="component" value="Chromosome"/>
</dbReference>
<dbReference type="EMBL" id="JACWEZ010000003">
    <property type="protein sequence ID" value="MBD1222482.1"/>
    <property type="molecule type" value="Genomic_DNA"/>
</dbReference>
<organism evidence="5 7">
    <name type="scientific">Virgibacillus halodenitrificans</name>
    <name type="common">Bacillus halodenitrificans</name>
    <dbReference type="NCBI Taxonomy" id="1482"/>
    <lineage>
        <taxon>Bacteria</taxon>
        <taxon>Bacillati</taxon>
        <taxon>Bacillota</taxon>
        <taxon>Bacilli</taxon>
        <taxon>Bacillales</taxon>
        <taxon>Bacillaceae</taxon>
        <taxon>Virgibacillus</taxon>
    </lineage>
</organism>
<evidence type="ECO:0000313" key="7">
    <source>
        <dbReference type="Proteomes" id="UP000182945"/>
    </source>
</evidence>
<comment type="induction">
    <text evidence="4">Expressed only in the forespore compartment of sporulating cells.</text>
</comment>
<dbReference type="HAMAP" id="MF_00667">
    <property type="entry name" value="SspH"/>
    <property type="match status" value="1"/>
</dbReference>
<evidence type="ECO:0000313" key="8">
    <source>
        <dbReference type="Proteomes" id="UP000621631"/>
    </source>
</evidence>
<name>A0AAC9J6W6_VIRHA</name>
<dbReference type="NCBIfam" id="TIGR02861">
    <property type="entry name" value="SASP_H"/>
    <property type="match status" value="1"/>
</dbReference>
<dbReference type="AlphaFoldDB" id="A0AAC9J6W6"/>
<dbReference type="EMBL" id="CP017962">
    <property type="protein sequence ID" value="APC49994.1"/>
    <property type="molecule type" value="Genomic_DNA"/>
</dbReference>
<dbReference type="Pfam" id="PF08141">
    <property type="entry name" value="SspH"/>
    <property type="match status" value="1"/>
</dbReference>
<sequence>MDKQRAQEIMDSLAMIQVHYHGIPVYIEGINNKDETATVFPLDEMHNSQHVELHGLSENRSTP</sequence>
<keyword evidence="8" id="KW-1185">Reference proteome</keyword>
<gene>
    <name evidence="4" type="primary">sspH</name>
    <name evidence="5" type="ORF">BME96_18095</name>
    <name evidence="6" type="ORF">IC602_07665</name>
</gene>
<proteinExistence type="evidence at transcript level"/>
<dbReference type="InterPro" id="IPR012610">
    <property type="entry name" value="SASP_SspH"/>
</dbReference>
<dbReference type="GO" id="GO:0042601">
    <property type="term" value="C:endospore-forming forespore"/>
    <property type="evidence" value="ECO:0007669"/>
    <property type="project" value="InterPro"/>
</dbReference>
<dbReference type="GeneID" id="71516325"/>
<comment type="similarity">
    <text evidence="2 4">Belongs to the SspH family.</text>
</comment>
<evidence type="ECO:0000256" key="1">
    <source>
        <dbReference type="ARBA" id="ARBA00004288"/>
    </source>
</evidence>
<dbReference type="GO" id="GO:0030436">
    <property type="term" value="P:asexual sporulation"/>
    <property type="evidence" value="ECO:0007669"/>
    <property type="project" value="UniProtKB-UniRule"/>
</dbReference>
<evidence type="ECO:0000313" key="5">
    <source>
        <dbReference type="EMBL" id="APC49994.1"/>
    </source>
</evidence>
<dbReference type="GO" id="GO:0030435">
    <property type="term" value="P:sporulation resulting in formation of a cellular spore"/>
    <property type="evidence" value="ECO:0007669"/>
    <property type="project" value="UniProtKB-KW"/>
</dbReference>
<evidence type="ECO:0000256" key="4">
    <source>
        <dbReference type="HAMAP-Rule" id="MF_00667"/>
    </source>
</evidence>
<comment type="subcellular location">
    <subcellularLocation>
        <location evidence="1 4">Spore core</location>
    </subcellularLocation>
</comment>
<evidence type="ECO:0000313" key="6">
    <source>
        <dbReference type="EMBL" id="MBD1222482.1"/>
    </source>
</evidence>
<dbReference type="RefSeq" id="WP_019376342.1">
    <property type="nucleotide sequence ID" value="NZ_CP017962.1"/>
</dbReference>
<reference evidence="6 8" key="2">
    <citation type="submission" date="2020-09" db="EMBL/GenBank/DDBJ databases">
        <title>Draft Genome Sequences of Oil-Oxidizing Bacteria Halomonas titanicae, Marinobacter lutaoensis, and Virgibacillus halodenitrificans Isolated from Highly Saline Environments.</title>
        <authorList>
            <person name="Grouzdev D.S."/>
            <person name="Sokolova D.S."/>
            <person name="Semenova E.M."/>
            <person name="Borzenkov I.A."/>
            <person name="Bidzhieva S.K."/>
            <person name="Poltaraus A.B."/>
            <person name="Nazina T.N."/>
        </authorList>
    </citation>
    <scope>NUCLEOTIDE SEQUENCE [LARGE SCALE GENOMIC DNA]</scope>
    <source>
        <strain evidence="6 8">VKM B-3472D</strain>
    </source>
</reference>
<evidence type="ECO:0000256" key="2">
    <source>
        <dbReference type="ARBA" id="ARBA00006573"/>
    </source>
</evidence>